<name>A0A0Q3QTE0_9BACI</name>
<keyword evidence="4" id="KW-1185">Reference proteome</keyword>
<feature type="domain" description="DNA methylase adenine-specific" evidence="1">
    <location>
        <begin position="98"/>
        <end position="318"/>
    </location>
</feature>
<dbReference type="GO" id="GO:0003677">
    <property type="term" value="F:DNA binding"/>
    <property type="evidence" value="ECO:0007669"/>
    <property type="project" value="InterPro"/>
</dbReference>
<comment type="caution">
    <text evidence="3">The sequence shown here is derived from an EMBL/GenBank/DDBJ whole genome shotgun (WGS) entry which is preliminary data.</text>
</comment>
<organism evidence="3 4">
    <name type="scientific">Cytobacillus solani</name>
    <dbReference type="NCBI Taxonomy" id="1637975"/>
    <lineage>
        <taxon>Bacteria</taxon>
        <taxon>Bacillati</taxon>
        <taxon>Bacillota</taxon>
        <taxon>Bacilli</taxon>
        <taxon>Bacillales</taxon>
        <taxon>Bacillaceae</taxon>
        <taxon>Cytobacillus</taxon>
    </lineage>
</organism>
<dbReference type="PIRSF" id="PIRSF026567">
    <property type="entry name" value="Adenine_mtase_bact_prd"/>
    <property type="match status" value="1"/>
</dbReference>
<dbReference type="SUPFAM" id="SSF53335">
    <property type="entry name" value="S-adenosyl-L-methionine-dependent methyltransferases"/>
    <property type="match status" value="1"/>
</dbReference>
<feature type="domain" description="YtxK-like N-terminal helical" evidence="2">
    <location>
        <begin position="7"/>
        <end position="87"/>
    </location>
</feature>
<dbReference type="GO" id="GO:0008170">
    <property type="term" value="F:N-methyltransferase activity"/>
    <property type="evidence" value="ECO:0007669"/>
    <property type="project" value="InterPro"/>
</dbReference>
<evidence type="ECO:0000259" key="1">
    <source>
        <dbReference type="Pfam" id="PF02384"/>
    </source>
</evidence>
<dbReference type="PANTHER" id="PTHR41313:SF1">
    <property type="entry name" value="DNA METHYLASE ADENINE-SPECIFIC DOMAIN-CONTAINING PROTEIN"/>
    <property type="match status" value="1"/>
</dbReference>
<protein>
    <submittedName>
        <fullName evidence="3">Uncharacterized protein</fullName>
    </submittedName>
</protein>
<dbReference type="EMBL" id="LJIX01000006">
    <property type="protein sequence ID" value="KQL20808.1"/>
    <property type="molecule type" value="Genomic_DNA"/>
</dbReference>
<sequence>MSVVPVEELFTVFNETAMIIQEELACTYLEALAETGENIFQGSILQRDELSELTIKRLTKSYDSIHLNRFSNEEIRKSFQLAILKGMKEIVQHNHQMTPDAVGMLVGYLVDKFVHDQSFRLLDPAVGTGNLLTTVINQQQSKAVEAIGLDIDDILIKLSYVNANLQQHPIQFFNQDSLEPLFIEEADVVVSDLPVGYYPNDLRAADYEMKAEKGHTYAHHLFIEQSMRHVKAGGYLFFIVPNGIFESEQAPMLHEYIKKYGIIQGLLQLPLSLFKNKNAAKSIFILQKKGEGVKPPKQVLLVNLPSLSKTAEVEKILSKIDGWYKENK</sequence>
<evidence type="ECO:0000313" key="4">
    <source>
        <dbReference type="Proteomes" id="UP000050996"/>
    </source>
</evidence>
<reference evidence="3 4" key="1">
    <citation type="submission" date="2015-09" db="EMBL/GenBank/DDBJ databases">
        <title>Genome sequencing project for genomic taxonomy and phylogenomics of Bacillus-like bacteria.</title>
        <authorList>
            <person name="Liu B."/>
            <person name="Wang J."/>
            <person name="Zhu Y."/>
            <person name="Liu G."/>
            <person name="Chen Q."/>
            <person name="Chen Z."/>
            <person name="Lan J."/>
            <person name="Che J."/>
            <person name="Ge C."/>
            <person name="Shi H."/>
            <person name="Pan Z."/>
            <person name="Liu X."/>
        </authorList>
    </citation>
    <scope>NUCLEOTIDE SEQUENCE [LARGE SCALE GENOMIC DNA]</scope>
    <source>
        <strain evidence="3 4">FJAT-18043</strain>
    </source>
</reference>
<dbReference type="InterPro" id="IPR029063">
    <property type="entry name" value="SAM-dependent_MTases_sf"/>
</dbReference>
<dbReference type="CDD" id="cd02440">
    <property type="entry name" value="AdoMet_MTases"/>
    <property type="match status" value="1"/>
</dbReference>
<proteinExistence type="predicted"/>
<dbReference type="Gene3D" id="3.40.50.150">
    <property type="entry name" value="Vaccinia Virus protein VP39"/>
    <property type="match status" value="1"/>
</dbReference>
<dbReference type="STRING" id="1637975.AN957_20895"/>
<dbReference type="Gene3D" id="1.10.150.470">
    <property type="match status" value="1"/>
</dbReference>
<dbReference type="AlphaFoldDB" id="A0A0Q3QTE0"/>
<accession>A0A0Q3QTE0</accession>
<dbReference type="Proteomes" id="UP000050996">
    <property type="component" value="Unassembled WGS sequence"/>
</dbReference>
<dbReference type="Pfam" id="PF21106">
    <property type="entry name" value="YtxK_like"/>
    <property type="match status" value="1"/>
</dbReference>
<dbReference type="PATRIC" id="fig|1637975.4.peg.4159"/>
<dbReference type="PANTHER" id="PTHR41313">
    <property type="entry name" value="ADENINE-SPECIFIC METHYLTRANSFERASE"/>
    <property type="match status" value="1"/>
</dbReference>
<dbReference type="InterPro" id="IPR003356">
    <property type="entry name" value="DNA_methylase_A-5"/>
</dbReference>
<evidence type="ECO:0000259" key="2">
    <source>
        <dbReference type="Pfam" id="PF21106"/>
    </source>
</evidence>
<dbReference type="RefSeq" id="WP_053477301.1">
    <property type="nucleotide sequence ID" value="NZ_CP041305.1"/>
</dbReference>
<dbReference type="Pfam" id="PF02384">
    <property type="entry name" value="N6_Mtase"/>
    <property type="match status" value="1"/>
</dbReference>
<dbReference type="InterPro" id="IPR016843">
    <property type="entry name" value="S-AdoMet-dep_Ade-MeTrfase_prd"/>
</dbReference>
<dbReference type="PRINTS" id="PR00507">
    <property type="entry name" value="N12N6MTFRASE"/>
</dbReference>
<gene>
    <name evidence="3" type="ORF">AN957_20895</name>
</gene>
<dbReference type="InterPro" id="IPR052933">
    <property type="entry name" value="DNA_Protect_Modify"/>
</dbReference>
<dbReference type="InterPro" id="IPR048375">
    <property type="entry name" value="YtxK-like_N"/>
</dbReference>
<evidence type="ECO:0000313" key="3">
    <source>
        <dbReference type="EMBL" id="KQL20808.1"/>
    </source>
</evidence>